<organism evidence="7 8">
    <name type="scientific">Anaerovirgula multivorans</name>
    <dbReference type="NCBI Taxonomy" id="312168"/>
    <lineage>
        <taxon>Bacteria</taxon>
        <taxon>Bacillati</taxon>
        <taxon>Bacillota</taxon>
        <taxon>Clostridia</taxon>
        <taxon>Peptostreptococcales</taxon>
        <taxon>Natronincolaceae</taxon>
        <taxon>Anaerovirgula</taxon>
    </lineage>
</organism>
<dbReference type="PANTHER" id="PTHR46577">
    <property type="entry name" value="HTH-TYPE TRANSCRIPTIONAL REGULATORY PROTEIN GABR"/>
    <property type="match status" value="1"/>
</dbReference>
<feature type="domain" description="HTH gntR-type" evidence="6">
    <location>
        <begin position="11"/>
        <end position="79"/>
    </location>
</feature>
<dbReference type="InterPro" id="IPR000524">
    <property type="entry name" value="Tscrpt_reg_HTH_GntR"/>
</dbReference>
<reference evidence="8" key="1">
    <citation type="submission" date="2017-06" db="EMBL/GenBank/DDBJ databases">
        <authorList>
            <person name="Varghese N."/>
            <person name="Submissions S."/>
        </authorList>
    </citation>
    <scope>NUCLEOTIDE SEQUENCE [LARGE SCALE GENOMIC DNA]</scope>
    <source>
        <strain evidence="8">SCA</strain>
    </source>
</reference>
<dbReference type="Pfam" id="PF00155">
    <property type="entry name" value="Aminotran_1_2"/>
    <property type="match status" value="1"/>
</dbReference>
<dbReference type="SUPFAM" id="SSF46785">
    <property type="entry name" value="Winged helix' DNA-binding domain"/>
    <property type="match status" value="1"/>
</dbReference>
<dbReference type="InterPro" id="IPR004839">
    <property type="entry name" value="Aminotransferase_I/II_large"/>
</dbReference>
<dbReference type="SMART" id="SM00345">
    <property type="entry name" value="HTH_GNTR"/>
    <property type="match status" value="1"/>
</dbReference>
<dbReference type="Gene3D" id="3.40.640.10">
    <property type="entry name" value="Type I PLP-dependent aspartate aminotransferase-like (Major domain)"/>
    <property type="match status" value="1"/>
</dbReference>
<keyword evidence="8" id="KW-1185">Reference proteome</keyword>
<protein>
    <submittedName>
        <fullName evidence="7">Transcriptional regulator, GntR family</fullName>
    </submittedName>
</protein>
<dbReference type="GO" id="GO:0003677">
    <property type="term" value="F:DNA binding"/>
    <property type="evidence" value="ECO:0007669"/>
    <property type="project" value="UniProtKB-KW"/>
</dbReference>
<dbReference type="Proteomes" id="UP000198304">
    <property type="component" value="Unassembled WGS sequence"/>
</dbReference>
<evidence type="ECO:0000256" key="3">
    <source>
        <dbReference type="ARBA" id="ARBA00023015"/>
    </source>
</evidence>
<dbReference type="InterPro" id="IPR036390">
    <property type="entry name" value="WH_DNA-bd_sf"/>
</dbReference>
<dbReference type="InterPro" id="IPR015421">
    <property type="entry name" value="PyrdxlP-dep_Trfase_major"/>
</dbReference>
<evidence type="ECO:0000256" key="4">
    <source>
        <dbReference type="ARBA" id="ARBA00023125"/>
    </source>
</evidence>
<dbReference type="Gene3D" id="1.10.10.10">
    <property type="entry name" value="Winged helix-like DNA-binding domain superfamily/Winged helix DNA-binding domain"/>
    <property type="match status" value="1"/>
</dbReference>
<dbReference type="CDD" id="cd07377">
    <property type="entry name" value="WHTH_GntR"/>
    <property type="match status" value="1"/>
</dbReference>
<dbReference type="InterPro" id="IPR015422">
    <property type="entry name" value="PyrdxlP-dep_Trfase_small"/>
</dbReference>
<evidence type="ECO:0000313" key="7">
    <source>
        <dbReference type="EMBL" id="SNT03576.1"/>
    </source>
</evidence>
<sequence length="459" mass="51460">MWNPKTIDTDKSLYIAIAEALERDIRNGILKPGYRMPTHRELADIIGVNVTTASRAYKEAERRGLISGIVGRGTYVTADLGMDSSMMKIEEKVSKMIEMGLVLPLYSKEPDISRVIENVLKSNQMDRFLRYTDPLGLPDHRETGAYWVKRFDIKVSWENIVICAGAQHALTCCLSSIFEVGDRIATDSLTYPGIKTVAKTLGMKLEPIQMDEEGMIPESLEAACHRNPIKGLYLMPNMQNPTTSSMSMKRKKEIANIVEGYNLTLLEDDIYSFTNQSSMQAIASLIPENSIYIAGVSKAFYAGLRIAYVVVPKRFRYKVAQAVVNTIWMAPTLNAAIVSECIRDGTADKIISWKLEEISKRFEVAKEKLSNYCFSGNNNNFYIWLKLPNYWSGKEIELAARERGINIFSADKFAVGGEVAPSAIRISLSGTETIEELSKGLDILERILSNEYITLDPIL</sequence>
<evidence type="ECO:0000313" key="8">
    <source>
        <dbReference type="Proteomes" id="UP000198304"/>
    </source>
</evidence>
<name>A0A239JC06_9FIRM</name>
<keyword evidence="2" id="KW-0663">Pyridoxal phosphate</keyword>
<keyword evidence="5" id="KW-0804">Transcription</keyword>
<keyword evidence="3" id="KW-0805">Transcription regulation</keyword>
<proteinExistence type="inferred from homology"/>
<accession>A0A239JC06</accession>
<dbReference type="PROSITE" id="PS50949">
    <property type="entry name" value="HTH_GNTR"/>
    <property type="match status" value="1"/>
</dbReference>
<dbReference type="CDD" id="cd00609">
    <property type="entry name" value="AAT_like"/>
    <property type="match status" value="1"/>
</dbReference>
<dbReference type="EMBL" id="FZOJ01000034">
    <property type="protein sequence ID" value="SNT03576.1"/>
    <property type="molecule type" value="Genomic_DNA"/>
</dbReference>
<dbReference type="Pfam" id="PF00392">
    <property type="entry name" value="GntR"/>
    <property type="match status" value="1"/>
</dbReference>
<dbReference type="GO" id="GO:0003700">
    <property type="term" value="F:DNA-binding transcription factor activity"/>
    <property type="evidence" value="ECO:0007669"/>
    <property type="project" value="InterPro"/>
</dbReference>
<dbReference type="PANTHER" id="PTHR46577:SF1">
    <property type="entry name" value="HTH-TYPE TRANSCRIPTIONAL REGULATORY PROTEIN GABR"/>
    <property type="match status" value="1"/>
</dbReference>
<dbReference type="InterPro" id="IPR015424">
    <property type="entry name" value="PyrdxlP-dep_Trfase"/>
</dbReference>
<dbReference type="InterPro" id="IPR036388">
    <property type="entry name" value="WH-like_DNA-bd_sf"/>
</dbReference>
<dbReference type="InterPro" id="IPR051446">
    <property type="entry name" value="HTH_trans_reg/aminotransferase"/>
</dbReference>
<evidence type="ECO:0000259" key="6">
    <source>
        <dbReference type="PROSITE" id="PS50949"/>
    </source>
</evidence>
<dbReference type="RefSeq" id="WP_089284946.1">
    <property type="nucleotide sequence ID" value="NZ_FZOJ01000034.1"/>
</dbReference>
<dbReference type="Gene3D" id="3.90.1150.10">
    <property type="entry name" value="Aspartate Aminotransferase, domain 1"/>
    <property type="match status" value="1"/>
</dbReference>
<dbReference type="AlphaFoldDB" id="A0A239JC06"/>
<evidence type="ECO:0000256" key="5">
    <source>
        <dbReference type="ARBA" id="ARBA00023163"/>
    </source>
</evidence>
<dbReference type="SUPFAM" id="SSF53383">
    <property type="entry name" value="PLP-dependent transferases"/>
    <property type="match status" value="1"/>
</dbReference>
<keyword evidence="4" id="KW-0238">DNA-binding</keyword>
<comment type="similarity">
    <text evidence="1">In the C-terminal section; belongs to the class-I pyridoxal-phosphate-dependent aminotransferase family.</text>
</comment>
<evidence type="ECO:0000256" key="2">
    <source>
        <dbReference type="ARBA" id="ARBA00022898"/>
    </source>
</evidence>
<dbReference type="OrthoDB" id="9799482at2"/>
<dbReference type="GO" id="GO:0030170">
    <property type="term" value="F:pyridoxal phosphate binding"/>
    <property type="evidence" value="ECO:0007669"/>
    <property type="project" value="InterPro"/>
</dbReference>
<dbReference type="GO" id="GO:0003824">
    <property type="term" value="F:catalytic activity"/>
    <property type="evidence" value="ECO:0007669"/>
    <property type="project" value="UniProtKB-ARBA"/>
</dbReference>
<gene>
    <name evidence="7" type="ORF">SAMN05446037_103456</name>
</gene>
<evidence type="ECO:0000256" key="1">
    <source>
        <dbReference type="ARBA" id="ARBA00005384"/>
    </source>
</evidence>